<feature type="compositionally biased region" description="Pro residues" evidence="1">
    <location>
        <begin position="586"/>
        <end position="597"/>
    </location>
</feature>
<proteinExistence type="predicted"/>
<feature type="compositionally biased region" description="Basic and acidic residues" evidence="1">
    <location>
        <begin position="450"/>
        <end position="462"/>
    </location>
</feature>
<accession>A0A226DKV4</accession>
<feature type="region of interest" description="Disordered" evidence="1">
    <location>
        <begin position="445"/>
        <end position="478"/>
    </location>
</feature>
<dbReference type="AlphaFoldDB" id="A0A226DKV4"/>
<dbReference type="STRING" id="158441.A0A226DKV4"/>
<feature type="compositionally biased region" description="Low complexity" evidence="1">
    <location>
        <begin position="612"/>
        <end position="621"/>
    </location>
</feature>
<feature type="region of interest" description="Disordered" evidence="1">
    <location>
        <begin position="738"/>
        <end position="759"/>
    </location>
</feature>
<feature type="compositionally biased region" description="Gly residues" evidence="1">
    <location>
        <begin position="466"/>
        <end position="475"/>
    </location>
</feature>
<feature type="compositionally biased region" description="Pro residues" evidence="1">
    <location>
        <begin position="741"/>
        <end position="751"/>
    </location>
</feature>
<dbReference type="InterPro" id="IPR016024">
    <property type="entry name" value="ARM-type_fold"/>
</dbReference>
<comment type="caution">
    <text evidence="2">The sequence shown here is derived from an EMBL/GenBank/DDBJ whole genome shotgun (WGS) entry which is preliminary data.</text>
</comment>
<sequence>MKIVPGLVGWDRGTDLFRRTSTYHFSCWLGEEKVVTNCERSFVFITTPSFLFSRKCSFSSCLMDEGGEKLLEFMNNSEQQRALSSGLVCLYLCGVRRTCSAHCLQLLSARILVFLVHAPAVQKSLVSDAPLRILIAALDATHDPQLLCLVLQILATLALDPAHHKALMDAGVADALPPLLLPADEFFYTNHTTLFARYVKHHAARLLVYLGLHHSGTLGNEDLYITWTCATPPPVLGHPTQGSGGLPPIIAMSVESTLIRVLKSLEGGGGAPGSPYLREQPSNWMNQSRRDSMGGPELDPGFVRTFQACYPGVVHPTILLRLLLHRLLSTGLALRRWKSCASRASFASAYSGHSGHSIFSVFSGESRTSRSRASSTDESVPLTLRRRRQVSLTVDCTSVTNPEGEDSSILHELEETTSPAEARDVISPTKKGGTIRGIFSKWRSSSQEASVDKGDPDAHRLLLAESGGGGGGGGGKQRESSIFGLLPLAALRAAASRENLDDGGNGASVVNSPGASPGGSPSFLSKQSFRFGSLHQKTKTRRLSRNRSLDVAPEVISPKDTPEEEIYAFQRRLQNIPDFSDTSVEPPSPPAIPPASPRPRSRSVPKVTLEAPLPILPGISTSPPPTSPTSPSDMPFMPLPSTAHLLSPSSPVRGFPTSLPQPIPAPPPSPGLLTPHSPKAGSSRGPSPFDDKGSAGGGSANDRNDNRLDNYGATARKKLCDSRAKRLRGAGVVLWTAVPPLGRPYPDPMPSLGPGGGSP</sequence>
<gene>
    <name evidence="2" type="ORF">Fcan01_19497</name>
</gene>
<feature type="compositionally biased region" description="Low complexity" evidence="1">
    <location>
        <begin position="512"/>
        <end position="522"/>
    </location>
</feature>
<evidence type="ECO:0000256" key="1">
    <source>
        <dbReference type="SAM" id="MobiDB-lite"/>
    </source>
</evidence>
<dbReference type="InterPro" id="IPR011989">
    <property type="entry name" value="ARM-like"/>
</dbReference>
<feature type="region of interest" description="Disordered" evidence="1">
    <location>
        <begin position="499"/>
        <end position="526"/>
    </location>
</feature>
<feature type="compositionally biased region" description="Pro residues" evidence="1">
    <location>
        <begin position="659"/>
        <end position="670"/>
    </location>
</feature>
<dbReference type="SUPFAM" id="SSF48371">
    <property type="entry name" value="ARM repeat"/>
    <property type="match status" value="1"/>
</dbReference>
<reference evidence="2 3" key="1">
    <citation type="submission" date="2015-12" db="EMBL/GenBank/DDBJ databases">
        <title>The genome of Folsomia candida.</title>
        <authorList>
            <person name="Faddeeva A."/>
            <person name="Derks M.F."/>
            <person name="Anvar Y."/>
            <person name="Smit S."/>
            <person name="Van Straalen N."/>
            <person name="Roelofs D."/>
        </authorList>
    </citation>
    <scope>NUCLEOTIDE SEQUENCE [LARGE SCALE GENOMIC DNA]</scope>
    <source>
        <strain evidence="2 3">VU population</strain>
        <tissue evidence="2">Whole body</tissue>
    </source>
</reference>
<dbReference type="OrthoDB" id="269822at2759"/>
<protein>
    <submittedName>
        <fullName evidence="2">Uncharacterized protein</fullName>
    </submittedName>
</protein>
<keyword evidence="3" id="KW-1185">Reference proteome</keyword>
<name>A0A226DKV4_FOLCA</name>
<feature type="region of interest" description="Disordered" evidence="1">
    <location>
        <begin position="270"/>
        <end position="293"/>
    </location>
</feature>
<dbReference type="Proteomes" id="UP000198287">
    <property type="component" value="Unassembled WGS sequence"/>
</dbReference>
<feature type="region of interest" description="Disordered" evidence="1">
    <location>
        <begin position="578"/>
        <end position="711"/>
    </location>
</feature>
<evidence type="ECO:0000313" key="2">
    <source>
        <dbReference type="EMBL" id="OXA45474.1"/>
    </source>
</evidence>
<organism evidence="2 3">
    <name type="scientific">Folsomia candida</name>
    <name type="common">Springtail</name>
    <dbReference type="NCBI Taxonomy" id="158441"/>
    <lineage>
        <taxon>Eukaryota</taxon>
        <taxon>Metazoa</taxon>
        <taxon>Ecdysozoa</taxon>
        <taxon>Arthropoda</taxon>
        <taxon>Hexapoda</taxon>
        <taxon>Collembola</taxon>
        <taxon>Entomobryomorpha</taxon>
        <taxon>Isotomoidea</taxon>
        <taxon>Isotomidae</taxon>
        <taxon>Proisotominae</taxon>
        <taxon>Folsomia</taxon>
    </lineage>
</organism>
<dbReference type="Gene3D" id="1.25.10.10">
    <property type="entry name" value="Leucine-rich Repeat Variant"/>
    <property type="match status" value="1"/>
</dbReference>
<evidence type="ECO:0000313" key="3">
    <source>
        <dbReference type="Proteomes" id="UP000198287"/>
    </source>
</evidence>
<dbReference type="EMBL" id="LNIX01000017">
    <property type="protein sequence ID" value="OXA45474.1"/>
    <property type="molecule type" value="Genomic_DNA"/>
</dbReference>